<evidence type="ECO:0000313" key="13">
    <source>
        <dbReference type="EMBL" id="KAF6168664.1"/>
    </source>
</evidence>
<keyword evidence="7" id="KW-0418">Kinase</keyword>
<feature type="binding site" evidence="10">
    <location>
        <position position="263"/>
    </location>
    <ligand>
        <name>1D-myo-inositol 1,3,4-trisphosphate</name>
        <dbReference type="ChEBI" id="CHEBI:58414"/>
    </ligand>
</feature>
<dbReference type="EC" id="2.7.1.159" evidence="3"/>
<evidence type="ECO:0000256" key="9">
    <source>
        <dbReference type="ARBA" id="ARBA00022842"/>
    </source>
</evidence>
<evidence type="ECO:0000256" key="8">
    <source>
        <dbReference type="ARBA" id="ARBA00022840"/>
    </source>
</evidence>
<evidence type="ECO:0000256" key="3">
    <source>
        <dbReference type="ARBA" id="ARBA00012017"/>
    </source>
</evidence>
<comment type="similarity">
    <text evidence="1">Belongs to the ITPK1 family.</text>
</comment>
<protein>
    <recommendedName>
        <fullName evidence="3">inositol-1,3,4-trisphosphate 5/6-kinase</fullName>
        <ecNumber evidence="3">2.7.1.159</ecNumber>
    </recommendedName>
</protein>
<accession>A0A7J7NNV4</accession>
<evidence type="ECO:0000256" key="5">
    <source>
        <dbReference type="ARBA" id="ARBA00022723"/>
    </source>
</evidence>
<evidence type="ECO:0000256" key="2">
    <source>
        <dbReference type="ARBA" id="ARBA00011245"/>
    </source>
</evidence>
<evidence type="ECO:0000313" key="14">
    <source>
        <dbReference type="Proteomes" id="UP000541444"/>
    </source>
</evidence>
<keyword evidence="8 10" id="KW-0067">ATP-binding</keyword>
<dbReference type="GO" id="GO:0005524">
    <property type="term" value="F:ATP binding"/>
    <property type="evidence" value="ECO:0007669"/>
    <property type="project" value="UniProtKB-KW"/>
</dbReference>
<comment type="caution">
    <text evidence="13">The sequence shown here is derived from an EMBL/GenBank/DDBJ whole genome shotgun (WGS) entry which is preliminary data.</text>
</comment>
<evidence type="ECO:0000256" key="11">
    <source>
        <dbReference type="PIRSR" id="PIRSR038186-2"/>
    </source>
</evidence>
<dbReference type="OrthoDB" id="25308at2759"/>
<keyword evidence="4" id="KW-0808">Transferase</keyword>
<dbReference type="Proteomes" id="UP000541444">
    <property type="component" value="Unassembled WGS sequence"/>
</dbReference>
<keyword evidence="5 11" id="KW-0479">Metal-binding</keyword>
<feature type="binding site" evidence="11">
    <location>
        <position position="257"/>
    </location>
    <ligand>
        <name>Mg(2+)</name>
        <dbReference type="ChEBI" id="CHEBI:18420"/>
        <label>1</label>
    </ligand>
</feature>
<dbReference type="GO" id="GO:0000287">
    <property type="term" value="F:magnesium ion binding"/>
    <property type="evidence" value="ECO:0007669"/>
    <property type="project" value="InterPro"/>
</dbReference>
<comment type="cofactor">
    <cofactor evidence="11">
        <name>Mg(2+)</name>
        <dbReference type="ChEBI" id="CHEBI:18420"/>
    </cofactor>
    <text evidence="11">Binds 2 magnesium ions per subunit.</text>
</comment>
<organism evidence="13 14">
    <name type="scientific">Kingdonia uniflora</name>
    <dbReference type="NCBI Taxonomy" id="39325"/>
    <lineage>
        <taxon>Eukaryota</taxon>
        <taxon>Viridiplantae</taxon>
        <taxon>Streptophyta</taxon>
        <taxon>Embryophyta</taxon>
        <taxon>Tracheophyta</taxon>
        <taxon>Spermatophyta</taxon>
        <taxon>Magnoliopsida</taxon>
        <taxon>Ranunculales</taxon>
        <taxon>Circaeasteraceae</taxon>
        <taxon>Kingdonia</taxon>
    </lineage>
</organism>
<dbReference type="GO" id="GO:0047325">
    <property type="term" value="F:inositol-3,4,5,6-tetrakisphosphate 1-kinase activity"/>
    <property type="evidence" value="ECO:0007669"/>
    <property type="project" value="InterPro"/>
</dbReference>
<evidence type="ECO:0000256" key="6">
    <source>
        <dbReference type="ARBA" id="ARBA00022741"/>
    </source>
</evidence>
<dbReference type="PANTHER" id="PTHR14217">
    <property type="entry name" value="INOSITOL-TETRAKISPHOSPHATE 1-KINASE"/>
    <property type="match status" value="1"/>
</dbReference>
<dbReference type="InterPro" id="IPR040464">
    <property type="entry name" value="InsP(3)kin_ATP-grasp"/>
</dbReference>
<dbReference type="AlphaFoldDB" id="A0A7J7NNV4"/>
<reference evidence="13 14" key="1">
    <citation type="journal article" date="2020" name="IScience">
        <title>Genome Sequencing of the Endangered Kingdonia uniflora (Circaeasteraceae, Ranunculales) Reveals Potential Mechanisms of Evolutionary Specialization.</title>
        <authorList>
            <person name="Sun Y."/>
            <person name="Deng T."/>
            <person name="Zhang A."/>
            <person name="Moore M.J."/>
            <person name="Landis J.B."/>
            <person name="Lin N."/>
            <person name="Zhang H."/>
            <person name="Zhang X."/>
            <person name="Huang J."/>
            <person name="Zhang X."/>
            <person name="Sun H."/>
            <person name="Wang H."/>
        </authorList>
    </citation>
    <scope>NUCLEOTIDE SEQUENCE [LARGE SCALE GENOMIC DNA]</scope>
    <source>
        <strain evidence="13">TB1705</strain>
        <tissue evidence="13">Leaf</tissue>
    </source>
</reference>
<keyword evidence="14" id="KW-1185">Reference proteome</keyword>
<evidence type="ECO:0000256" key="10">
    <source>
        <dbReference type="PIRSR" id="PIRSR038186-1"/>
    </source>
</evidence>
<evidence type="ECO:0000256" key="1">
    <source>
        <dbReference type="ARBA" id="ARBA00009601"/>
    </source>
</evidence>
<feature type="binding site" evidence="10">
    <location>
        <position position="106"/>
    </location>
    <ligand>
        <name>ATP</name>
        <dbReference type="ChEBI" id="CHEBI:30616"/>
    </ligand>
</feature>
<feature type="binding site" evidence="11">
    <location>
        <position position="259"/>
    </location>
    <ligand>
        <name>Mg(2+)</name>
        <dbReference type="ChEBI" id="CHEBI:18420"/>
        <label>2</label>
    </ligand>
</feature>
<keyword evidence="9 11" id="KW-0460">Magnesium</keyword>
<dbReference type="Gene3D" id="3.30.470.20">
    <property type="entry name" value="ATP-grasp fold, B domain"/>
    <property type="match status" value="1"/>
</dbReference>
<feature type="binding site" evidence="11">
    <location>
        <position position="243"/>
    </location>
    <ligand>
        <name>Mg(2+)</name>
        <dbReference type="ChEBI" id="CHEBI:18420"/>
        <label>1</label>
    </ligand>
</feature>
<feature type="binding site" evidence="10">
    <location>
        <begin position="140"/>
        <end position="151"/>
    </location>
    <ligand>
        <name>ATP</name>
        <dbReference type="ChEBI" id="CHEBI:30616"/>
    </ligand>
</feature>
<dbReference type="GO" id="GO:0052726">
    <property type="term" value="F:inositol-1,3,4-trisphosphate 5-kinase activity"/>
    <property type="evidence" value="ECO:0007669"/>
    <property type="project" value="InterPro"/>
</dbReference>
<dbReference type="Pfam" id="PF05770">
    <property type="entry name" value="Ins134_P3_kin"/>
    <property type="match status" value="1"/>
</dbReference>
<dbReference type="GO" id="GO:0005737">
    <property type="term" value="C:cytoplasm"/>
    <property type="evidence" value="ECO:0007669"/>
    <property type="project" value="TreeGrafter"/>
</dbReference>
<feature type="binding site" evidence="10">
    <location>
        <position position="53"/>
    </location>
    <ligand>
        <name>ATP</name>
        <dbReference type="ChEBI" id="CHEBI:30616"/>
    </ligand>
</feature>
<feature type="binding site" evidence="10">
    <location>
        <position position="259"/>
    </location>
    <ligand>
        <name>1D-myo-inositol 1,3,4-trisphosphate</name>
        <dbReference type="ChEBI" id="CHEBI:58414"/>
    </ligand>
</feature>
<gene>
    <name evidence="13" type="ORF">GIB67_005276</name>
</gene>
<comment type="subunit">
    <text evidence="2">Monomer.</text>
</comment>
<name>A0A7J7NNV4_9MAGN</name>
<dbReference type="FunFam" id="3.30.470.20:FF:000047">
    <property type="entry name" value="Inositol-tetrakisphosphate 1-kinase 4"/>
    <property type="match status" value="1"/>
</dbReference>
<sequence length="290" mass="32941">MKGKMTEFKDVLQLAEDLVRDDLAGEFWRRYFQDHPDCCVIDPLVNISPVLDRLKIQQLLLGLEDLNEEGDCRIRAPHFLKVDNFNDPNLAERLSSAKLFLPSIVKPQVACGVADAHNMAIVFRTEDFEDLNVPVPAVIQEYVDHSSLLYKFYVLGEKIFHAIKKSTPNADVFLSSYEKDGIKPIVFDRPYSLKSLPTAKDINNTEDSVHSKAGGEQSLDLELVTKAANWLRRMLDLTIFGFDVVIQEGSRDHVIVDVNYLPSFKEVADDIAIPAFWDAIKNSYQSRRPN</sequence>
<evidence type="ECO:0000256" key="4">
    <source>
        <dbReference type="ARBA" id="ARBA00022679"/>
    </source>
</evidence>
<evidence type="ECO:0000259" key="12">
    <source>
        <dbReference type="Pfam" id="PF05770"/>
    </source>
</evidence>
<feature type="binding site" evidence="10">
    <location>
        <position position="117"/>
    </location>
    <ligand>
        <name>1D-myo-inositol 1,3,4-trisphosphate</name>
        <dbReference type="ChEBI" id="CHEBI:58414"/>
    </ligand>
</feature>
<proteinExistence type="inferred from homology"/>
<evidence type="ECO:0000256" key="7">
    <source>
        <dbReference type="ARBA" id="ARBA00022777"/>
    </source>
</evidence>
<dbReference type="GO" id="GO:0032957">
    <property type="term" value="P:inositol trisphosphate metabolic process"/>
    <property type="evidence" value="ECO:0007669"/>
    <property type="project" value="InterPro"/>
</dbReference>
<dbReference type="EMBL" id="JACGCM010000692">
    <property type="protein sequence ID" value="KAF6168664.1"/>
    <property type="molecule type" value="Genomic_DNA"/>
</dbReference>
<feature type="binding site" evidence="10">
    <location>
        <position position="166"/>
    </location>
    <ligand>
        <name>ATP</name>
        <dbReference type="ChEBI" id="CHEBI:30616"/>
    </ligand>
</feature>
<dbReference type="PANTHER" id="PTHR14217:SF1">
    <property type="entry name" value="INOSITOL-TETRAKISPHOSPHATE 1-KINASE"/>
    <property type="match status" value="1"/>
</dbReference>
<keyword evidence="6 10" id="KW-0547">Nucleotide-binding</keyword>
<dbReference type="PIRSF" id="PIRSF038186">
    <property type="entry name" value="ITPK"/>
    <property type="match status" value="1"/>
</dbReference>
<feature type="domain" description="Inositol 1,3,4-trisphosphate 5/6-kinase ATP-grasp" evidence="12">
    <location>
        <begin position="73"/>
        <end position="268"/>
    </location>
</feature>
<dbReference type="GO" id="GO:0052725">
    <property type="term" value="F:inositol-1,3,4-trisphosphate 6-kinase activity"/>
    <property type="evidence" value="ECO:0007669"/>
    <property type="project" value="InterPro"/>
</dbReference>
<feature type="binding site" evidence="10">
    <location>
        <position position="151"/>
    </location>
    <ligand>
        <name>1D-myo-inositol 1,3,4-trisphosphate</name>
        <dbReference type="ChEBI" id="CHEBI:58414"/>
    </ligand>
</feature>
<dbReference type="InterPro" id="IPR008656">
    <property type="entry name" value="Inositol_tetrakis-P_1-kinase"/>
</dbReference>
<feature type="binding site" evidence="11">
    <location>
        <position position="257"/>
    </location>
    <ligand>
        <name>Mg(2+)</name>
        <dbReference type="ChEBI" id="CHEBI:18420"/>
        <label>2</label>
    </ligand>
</feature>